<keyword evidence="2" id="KW-1185">Reference proteome</keyword>
<organism evidence="1 2">
    <name type="scientific">Durusdinium trenchii</name>
    <dbReference type="NCBI Taxonomy" id="1381693"/>
    <lineage>
        <taxon>Eukaryota</taxon>
        <taxon>Sar</taxon>
        <taxon>Alveolata</taxon>
        <taxon>Dinophyceae</taxon>
        <taxon>Suessiales</taxon>
        <taxon>Symbiodiniaceae</taxon>
        <taxon>Durusdinium</taxon>
    </lineage>
</organism>
<reference evidence="1 2" key="1">
    <citation type="submission" date="2024-02" db="EMBL/GenBank/DDBJ databases">
        <authorList>
            <person name="Chen Y."/>
            <person name="Shah S."/>
            <person name="Dougan E. K."/>
            <person name="Thang M."/>
            <person name="Chan C."/>
        </authorList>
    </citation>
    <scope>NUCLEOTIDE SEQUENCE [LARGE SCALE GENOMIC DNA]</scope>
</reference>
<sequence>MASLADKLLTVTLTADQLESGKECCRSILEEVKYQEDLDWVAWQAVCHSLALASLSLDNEKKPEDFADVSIDTIAPRFRYGKWSIDNLANHPRSNLLCEELMLLRWCLAKLQNTDGFATSVIWDVDALVAAMLAGYFQSLARQWVRVFLGAER</sequence>
<gene>
    <name evidence="1" type="ORF">CCMP2556_LOCUS25249</name>
</gene>
<feature type="non-terminal residue" evidence="1">
    <location>
        <position position="153"/>
    </location>
</feature>
<proteinExistence type="predicted"/>
<dbReference type="Proteomes" id="UP001642484">
    <property type="component" value="Unassembled WGS sequence"/>
</dbReference>
<protein>
    <submittedName>
        <fullName evidence="1">Uncharacterized protein</fullName>
    </submittedName>
</protein>
<evidence type="ECO:0000313" key="1">
    <source>
        <dbReference type="EMBL" id="CAK9049300.1"/>
    </source>
</evidence>
<evidence type="ECO:0000313" key="2">
    <source>
        <dbReference type="Proteomes" id="UP001642484"/>
    </source>
</evidence>
<name>A0ABP0MCT7_9DINO</name>
<comment type="caution">
    <text evidence="1">The sequence shown here is derived from an EMBL/GenBank/DDBJ whole genome shotgun (WGS) entry which is preliminary data.</text>
</comment>
<dbReference type="EMBL" id="CAXAMN010016891">
    <property type="protein sequence ID" value="CAK9049300.1"/>
    <property type="molecule type" value="Genomic_DNA"/>
</dbReference>
<accession>A0ABP0MCT7</accession>